<proteinExistence type="predicted"/>
<dbReference type="EMBL" id="MGAV01000026">
    <property type="protein sequence ID" value="OGK53023.1"/>
    <property type="molecule type" value="Genomic_DNA"/>
</dbReference>
<feature type="compositionally biased region" description="Polar residues" evidence="1">
    <location>
        <begin position="301"/>
        <end position="318"/>
    </location>
</feature>
<reference evidence="3 4" key="1">
    <citation type="journal article" date="2016" name="Nat. Commun.">
        <title>Thousands of microbial genomes shed light on interconnected biogeochemical processes in an aquifer system.</title>
        <authorList>
            <person name="Anantharaman K."/>
            <person name="Brown C.T."/>
            <person name="Hug L.A."/>
            <person name="Sharon I."/>
            <person name="Castelle C.J."/>
            <person name="Probst A.J."/>
            <person name="Thomas B.C."/>
            <person name="Singh A."/>
            <person name="Wilkins M.J."/>
            <person name="Karaoz U."/>
            <person name="Brodie E.L."/>
            <person name="Williams K.H."/>
            <person name="Hubbard S.S."/>
            <person name="Banfield J.F."/>
        </authorList>
    </citation>
    <scope>NUCLEOTIDE SEQUENCE [LARGE SCALE GENOMIC DNA]</scope>
</reference>
<dbReference type="AlphaFoldDB" id="A0A1F7JBP7"/>
<feature type="domain" description="DDH" evidence="2">
    <location>
        <begin position="23"/>
        <end position="212"/>
    </location>
</feature>
<protein>
    <recommendedName>
        <fullName evidence="2">DDH domain-containing protein</fullName>
    </recommendedName>
</protein>
<evidence type="ECO:0000313" key="4">
    <source>
        <dbReference type="Proteomes" id="UP000177418"/>
    </source>
</evidence>
<accession>A0A1F7JBP7</accession>
<dbReference type="Gene3D" id="3.90.1640.10">
    <property type="entry name" value="inorganic pyrophosphatase (n-terminal core)"/>
    <property type="match status" value="1"/>
</dbReference>
<evidence type="ECO:0000313" key="3">
    <source>
        <dbReference type="EMBL" id="OGK53023.1"/>
    </source>
</evidence>
<evidence type="ECO:0000259" key="2">
    <source>
        <dbReference type="Pfam" id="PF01368"/>
    </source>
</evidence>
<name>A0A1F7JBP7_9BACT</name>
<dbReference type="InterPro" id="IPR051319">
    <property type="entry name" value="Oligoribo/pAp-PDE_c-di-AMP_PDE"/>
</dbReference>
<dbReference type="Proteomes" id="UP000177418">
    <property type="component" value="Unassembled WGS sequence"/>
</dbReference>
<dbReference type="PANTHER" id="PTHR47618:SF1">
    <property type="entry name" value="BIFUNCTIONAL OLIGORIBONUCLEASE AND PAP PHOSPHATASE NRNA"/>
    <property type="match status" value="1"/>
</dbReference>
<dbReference type="Pfam" id="PF01368">
    <property type="entry name" value="DHH"/>
    <property type="match status" value="1"/>
</dbReference>
<dbReference type="InterPro" id="IPR038763">
    <property type="entry name" value="DHH_sf"/>
</dbReference>
<sequence length="350" mass="38622">MNNDVSYQRFAALVGKHNLFSICLPQNPTIDSITSACVLYLALTKIGKTVSLACSSDIPKYSVTAVDKIKKTLASGGDSLVISFPYTEGSIDKVTYNIEAENFNLVVIPREGYDKLDPAQVKYNYSGGKIEAIIVIDSPNLNNLGELYSSNQDQFRGKEIINIDRHLTNGNFGTVNIVEKKLSSTAEIVLRVLSYLDAQLDREMATNLYNGIAAATNNFTSYSVNSDTFEASAYLLKSGAVKKPLSKPVSSFPTQPKNVLPAQQESVLQDTSFNEGDDNLELNTGTTPVMKFPSVEKFPSRPTSQKLPIEKQTAQFKQVENKEIKNEEDQSKPAPKEWLKPKIFRGSNLI</sequence>
<organism evidence="3 4">
    <name type="scientific">Candidatus Roizmanbacteria bacterium RIFCSPLOWO2_02_FULL_36_11</name>
    <dbReference type="NCBI Taxonomy" id="1802071"/>
    <lineage>
        <taxon>Bacteria</taxon>
        <taxon>Candidatus Roizmaniibacteriota</taxon>
    </lineage>
</organism>
<evidence type="ECO:0000256" key="1">
    <source>
        <dbReference type="SAM" id="MobiDB-lite"/>
    </source>
</evidence>
<feature type="compositionally biased region" description="Basic and acidic residues" evidence="1">
    <location>
        <begin position="319"/>
        <end position="340"/>
    </location>
</feature>
<dbReference type="InterPro" id="IPR001667">
    <property type="entry name" value="DDH_dom"/>
</dbReference>
<gene>
    <name evidence="3" type="ORF">A3H78_02325</name>
</gene>
<dbReference type="PANTHER" id="PTHR47618">
    <property type="entry name" value="BIFUNCTIONAL OLIGORIBONUCLEASE AND PAP PHOSPHATASE NRNA"/>
    <property type="match status" value="1"/>
</dbReference>
<comment type="caution">
    <text evidence="3">The sequence shown here is derived from an EMBL/GenBank/DDBJ whole genome shotgun (WGS) entry which is preliminary data.</text>
</comment>
<dbReference type="SUPFAM" id="SSF64182">
    <property type="entry name" value="DHH phosphoesterases"/>
    <property type="match status" value="1"/>
</dbReference>
<feature type="region of interest" description="Disordered" evidence="1">
    <location>
        <begin position="276"/>
        <end position="350"/>
    </location>
</feature>